<dbReference type="Proteomes" id="UP000664554">
    <property type="component" value="Unassembled WGS sequence"/>
</dbReference>
<gene>
    <name evidence="2" type="ORF">J3492_12010</name>
</gene>
<reference evidence="2 3" key="1">
    <citation type="submission" date="2021-03" db="EMBL/GenBank/DDBJ databases">
        <authorList>
            <person name="Shang D.-D."/>
            <person name="Du Z.-J."/>
            <person name="Chen G.-J."/>
        </authorList>
    </citation>
    <scope>NUCLEOTIDE SEQUENCE [LARGE SCALE GENOMIC DNA]</scope>
    <source>
        <strain evidence="2 3">F1192</strain>
    </source>
</reference>
<evidence type="ECO:0000256" key="1">
    <source>
        <dbReference type="SAM" id="Coils"/>
    </source>
</evidence>
<proteinExistence type="predicted"/>
<evidence type="ECO:0000313" key="3">
    <source>
        <dbReference type="Proteomes" id="UP000664554"/>
    </source>
</evidence>
<dbReference type="EMBL" id="JAGBKM010000028">
    <property type="protein sequence ID" value="MBO1531928.1"/>
    <property type="molecule type" value="Genomic_DNA"/>
</dbReference>
<accession>A0ABS3NSA4</accession>
<keyword evidence="1" id="KW-0175">Coiled coil</keyword>
<dbReference type="RefSeq" id="WP_207992292.1">
    <property type="nucleotide sequence ID" value="NZ_JAGBKM010000028.1"/>
</dbReference>
<keyword evidence="3" id="KW-1185">Reference proteome</keyword>
<organism evidence="2 3">
    <name type="scientific">Psychrobacter coccoides</name>
    <dbReference type="NCBI Taxonomy" id="2818440"/>
    <lineage>
        <taxon>Bacteria</taxon>
        <taxon>Pseudomonadati</taxon>
        <taxon>Pseudomonadota</taxon>
        <taxon>Gammaproteobacteria</taxon>
        <taxon>Moraxellales</taxon>
        <taxon>Moraxellaceae</taxon>
        <taxon>Psychrobacter</taxon>
    </lineage>
</organism>
<evidence type="ECO:0000313" key="2">
    <source>
        <dbReference type="EMBL" id="MBO1531928.1"/>
    </source>
</evidence>
<sequence>MTLSDFKRSHDALACYLQADTPELDSSKPLDLDMAHTCRQHFYALPLGNLRLLKVVVYLPTHMKIEAIEATQAAVVKAAQSWYECFTQGIKSHNTSTATVLVLDIQITGSLDTNHSRIPHDIVDSNEDHAQKVPWPHSFGAGYVRQEWVSDFDDTQMLQIFSWQDWQSIIAMLQTPGDIWRFLRYHLSKLQQSLKTGVPQFDTEEALIKQFLYETVLLSQAITVDNALIKYGVQDQPNPALVTMSLAQKHKNATTQLYHEHRQQAAILWSQLSTQMIDLAANKSMQTKTKDSEIRSCQWQQQLLDESLFSRHELVRTLYLYPKQTKAMKESGYVVHQHSYESLGRHYVLIFYGKAVDGQQSKALIQPNLAKIAHDVATRLPIAELHHVVILGVDFIDEAQAQFIDIDLWIQPVVPMTQRERQLTKQVQQLQQQNAATANAKDAHQIRSGTISAGQTKPLPQVRLNLSIPARKSNKP</sequence>
<feature type="coiled-coil region" evidence="1">
    <location>
        <begin position="420"/>
        <end position="447"/>
    </location>
</feature>
<comment type="caution">
    <text evidence="2">The sequence shown here is derived from an EMBL/GenBank/DDBJ whole genome shotgun (WGS) entry which is preliminary data.</text>
</comment>
<protein>
    <submittedName>
        <fullName evidence="2">Uncharacterized protein</fullName>
    </submittedName>
</protein>
<name>A0ABS3NSA4_9GAMM</name>